<accession>A0AAU7E196</accession>
<evidence type="ECO:0000313" key="1">
    <source>
        <dbReference type="EMBL" id="XBH23749.1"/>
    </source>
</evidence>
<reference evidence="1" key="2">
    <citation type="submission" date="2024-02" db="EMBL/GenBank/DDBJ databases">
        <authorList>
            <person name="Hu B."/>
        </authorList>
    </citation>
    <scope>NUCLEOTIDE SEQUENCE</scope>
    <source>
        <strain evidence="1">3A/Kenya/RNAKID2118/2016</strain>
    </source>
</reference>
<reference evidence="1" key="1">
    <citation type="journal article" date="2024" name="Microbiome">
        <title>Substantial viral diversity in bats and rodents from East Africa: insights into evolution, recombination, and cocirculation.</title>
        <authorList>
            <person name="Wang D."/>
            <person name="Yang X."/>
            <person name="Ren Z."/>
            <person name="Hu B."/>
            <person name="Zhao H."/>
            <person name="Yang K."/>
            <person name="Shi P."/>
            <person name="Zhang Z."/>
            <person name="Feng Q."/>
            <person name="Nawenja C.V."/>
            <person name="Obanda V."/>
            <person name="Robert K."/>
            <person name="Nalikka B."/>
            <person name="Waruhiu C.N."/>
            <person name="Ochola G.O."/>
            <person name="Onyuok S.O."/>
            <person name="Ochieng H."/>
            <person name="Li B."/>
            <person name="Zhu Y."/>
            <person name="Si H."/>
            <person name="Yin J."/>
            <person name="Kristiansen K."/>
            <person name="Jin X."/>
            <person name="Xu X."/>
            <person name="Xiao M."/>
            <person name="Agwanda B."/>
            <person name="Ommeh S."/>
            <person name="Li J."/>
            <person name="Shi Z.L."/>
        </authorList>
    </citation>
    <scope>NUCLEOTIDE SEQUENCE</scope>
    <source>
        <strain evidence="1">3A/Kenya/RNAKID2118/2016</strain>
    </source>
</reference>
<dbReference type="EMBL" id="PP711850">
    <property type="protein sequence ID" value="XBH23749.1"/>
    <property type="molecule type" value="Genomic_DNA"/>
</dbReference>
<organism evidence="1">
    <name type="scientific">Lemniscomys rat herpesvirus</name>
    <dbReference type="NCBI Taxonomy" id="3141920"/>
    <lineage>
        <taxon>Viruses</taxon>
        <taxon>Duplodnaviria</taxon>
        <taxon>Heunggongvirae</taxon>
        <taxon>Peploviricota</taxon>
        <taxon>Herviviricetes</taxon>
        <taxon>Herpesvirales</taxon>
    </lineage>
</organism>
<protein>
    <submittedName>
        <fullName evidence="1">Anti-apoptopic protein</fullName>
    </submittedName>
</protein>
<sequence>MLGLGIDQGSYEERVREYRWLFSFRNDFPGLTRYVSERAGSSLSVAWPKSYVIRLGDLPTLGYFGSKYASVCLEGEWRSVADGERVGGSRTGRDLVLFRLRKVCLLRREDGALRPSAG</sequence>
<name>A0AAU7E196_9VIRU</name>
<proteinExistence type="predicted"/>